<dbReference type="PANTHER" id="PTHR34535">
    <property type="entry name" value="HYDROGENASE MATURATION FACTOR HYPA"/>
    <property type="match status" value="1"/>
</dbReference>
<comment type="function">
    <text evidence="4">Involved in the maturation of [NiFe] hydrogenases. Required for nickel insertion into the metal center of the hydrogenase.</text>
</comment>
<keyword evidence="2 4" id="KW-0479">Metal-binding</keyword>
<reference evidence="5 6" key="1">
    <citation type="submission" date="2019-10" db="EMBL/GenBank/DDBJ databases">
        <title>Nocardia macrotermitis sp. nov. and Nocardia aurantia sp. nov., isolated from the gut of fungus growing-termite Macrotermes natalensis.</title>
        <authorList>
            <person name="Benndorf R."/>
            <person name="Schwitalla J."/>
            <person name="Martin K."/>
            <person name="De Beer W."/>
            <person name="Kaster A.-K."/>
            <person name="Vollmers J."/>
            <person name="Poulsen M."/>
            <person name="Beemelmanns C."/>
        </authorList>
    </citation>
    <scope>NUCLEOTIDE SEQUENCE [LARGE SCALE GENOMIC DNA]</scope>
    <source>
        <strain evidence="5 6">RB56</strain>
    </source>
</reference>
<dbReference type="RefSeq" id="WP_319942770.1">
    <property type="nucleotide sequence ID" value="NZ_WEGI01000004.1"/>
</dbReference>
<evidence type="ECO:0000313" key="5">
    <source>
        <dbReference type="EMBL" id="MQY26335.1"/>
    </source>
</evidence>
<feature type="binding site" evidence="4">
    <location>
        <position position="86"/>
    </location>
    <ligand>
        <name>Zn(2+)</name>
        <dbReference type="ChEBI" id="CHEBI:29105"/>
    </ligand>
</feature>
<proteinExistence type="inferred from homology"/>
<feature type="binding site" evidence="4">
    <location>
        <position position="89"/>
    </location>
    <ligand>
        <name>Zn(2+)</name>
        <dbReference type="ChEBI" id="CHEBI:29105"/>
    </ligand>
</feature>
<comment type="similarity">
    <text evidence="4">Belongs to the HypA/HybF family.</text>
</comment>
<evidence type="ECO:0000256" key="2">
    <source>
        <dbReference type="ARBA" id="ARBA00022723"/>
    </source>
</evidence>
<dbReference type="GO" id="GO:0016151">
    <property type="term" value="F:nickel cation binding"/>
    <property type="evidence" value="ECO:0007669"/>
    <property type="project" value="UniProtKB-UniRule"/>
</dbReference>
<dbReference type="Proteomes" id="UP000431401">
    <property type="component" value="Unassembled WGS sequence"/>
</dbReference>
<keyword evidence="6" id="KW-1185">Reference proteome</keyword>
<name>A0A7K0DKL8_9NOCA</name>
<dbReference type="Gene3D" id="3.30.2320.80">
    <property type="match status" value="1"/>
</dbReference>
<evidence type="ECO:0000256" key="1">
    <source>
        <dbReference type="ARBA" id="ARBA00022596"/>
    </source>
</evidence>
<protein>
    <recommendedName>
        <fullName evidence="4">Hydrogenase maturation factor HypA</fullName>
    </recommendedName>
</protein>
<organism evidence="5 6">
    <name type="scientific">Nocardia aurantia</name>
    <dbReference type="NCBI Taxonomy" id="2585199"/>
    <lineage>
        <taxon>Bacteria</taxon>
        <taxon>Bacillati</taxon>
        <taxon>Actinomycetota</taxon>
        <taxon>Actinomycetes</taxon>
        <taxon>Mycobacteriales</taxon>
        <taxon>Nocardiaceae</taxon>
        <taxon>Nocardia</taxon>
    </lineage>
</organism>
<dbReference type="PANTHER" id="PTHR34535:SF3">
    <property type="entry name" value="HYDROGENASE MATURATION FACTOR HYPA"/>
    <property type="match status" value="1"/>
</dbReference>
<gene>
    <name evidence="4 5" type="primary">hypA</name>
    <name evidence="5" type="ORF">NRB56_18990</name>
</gene>
<dbReference type="GO" id="GO:0051604">
    <property type="term" value="P:protein maturation"/>
    <property type="evidence" value="ECO:0007669"/>
    <property type="project" value="InterPro"/>
</dbReference>
<feature type="binding site" evidence="4">
    <location>
        <position position="73"/>
    </location>
    <ligand>
        <name>Zn(2+)</name>
        <dbReference type="ChEBI" id="CHEBI:29105"/>
    </ligand>
</feature>
<dbReference type="Pfam" id="PF01155">
    <property type="entry name" value="HypA"/>
    <property type="match status" value="1"/>
</dbReference>
<keyword evidence="3 4" id="KW-0862">Zinc</keyword>
<dbReference type="EMBL" id="WEGI01000004">
    <property type="protein sequence ID" value="MQY26335.1"/>
    <property type="molecule type" value="Genomic_DNA"/>
</dbReference>
<comment type="caution">
    <text evidence="5">The sequence shown here is derived from an EMBL/GenBank/DDBJ whole genome shotgun (WGS) entry which is preliminary data.</text>
</comment>
<feature type="binding site" evidence="4">
    <location>
        <position position="70"/>
    </location>
    <ligand>
        <name>Zn(2+)</name>
        <dbReference type="ChEBI" id="CHEBI:29105"/>
    </ligand>
</feature>
<sequence>MHELAVCESIVSAVRMHADGRPVRTIHLRIGTLRQIVPDTLLFCWTLVTEGSDLADSELLVERIDGRIRCRHCQGERVLDDYVLACDHCGGVDVEVVAGEEFLITALELTEA</sequence>
<feature type="binding site" evidence="4">
    <location>
        <position position="2"/>
    </location>
    <ligand>
        <name>Ni(2+)</name>
        <dbReference type="ChEBI" id="CHEBI:49786"/>
    </ligand>
</feature>
<evidence type="ECO:0000256" key="3">
    <source>
        <dbReference type="ARBA" id="ARBA00022833"/>
    </source>
</evidence>
<dbReference type="GO" id="GO:0008270">
    <property type="term" value="F:zinc ion binding"/>
    <property type="evidence" value="ECO:0007669"/>
    <property type="project" value="UniProtKB-UniRule"/>
</dbReference>
<accession>A0A7K0DKL8</accession>
<evidence type="ECO:0000256" key="4">
    <source>
        <dbReference type="HAMAP-Rule" id="MF_00213"/>
    </source>
</evidence>
<keyword evidence="1 4" id="KW-0533">Nickel</keyword>
<dbReference type="InterPro" id="IPR000688">
    <property type="entry name" value="HypA/HybF"/>
</dbReference>
<dbReference type="AlphaFoldDB" id="A0A7K0DKL8"/>
<dbReference type="HAMAP" id="MF_00213">
    <property type="entry name" value="HypA_HybF"/>
    <property type="match status" value="1"/>
</dbReference>
<evidence type="ECO:0000313" key="6">
    <source>
        <dbReference type="Proteomes" id="UP000431401"/>
    </source>
</evidence>
<dbReference type="PIRSF" id="PIRSF004761">
    <property type="entry name" value="Hydrgn_mat_HypA"/>
    <property type="match status" value="1"/>
</dbReference>